<dbReference type="PROSITE" id="PS50931">
    <property type="entry name" value="HTH_LYSR"/>
    <property type="match status" value="1"/>
</dbReference>
<evidence type="ECO:0000256" key="6">
    <source>
        <dbReference type="ARBA" id="ARBA00023163"/>
    </source>
</evidence>
<name>A0A1S7R945_9HYPH</name>
<dbReference type="CDD" id="cd08459">
    <property type="entry name" value="PBP2_DntR_NahR_LinR_like"/>
    <property type="match status" value="1"/>
</dbReference>
<proteinExistence type="inferred from homology"/>
<dbReference type="GO" id="GO:0003677">
    <property type="term" value="F:DNA binding"/>
    <property type="evidence" value="ECO:0007669"/>
    <property type="project" value="UniProtKB-KW"/>
</dbReference>
<comment type="similarity">
    <text evidence="1">Belongs to the LysR transcriptional regulatory family.</text>
</comment>
<dbReference type="Gene3D" id="3.40.190.10">
    <property type="entry name" value="Periplasmic binding protein-like II"/>
    <property type="match status" value="2"/>
</dbReference>
<feature type="domain" description="HTH lysR-type" evidence="7">
    <location>
        <begin position="2"/>
        <end position="59"/>
    </location>
</feature>
<dbReference type="Gene3D" id="1.10.10.10">
    <property type="entry name" value="Winged helix-like DNA-binding domain superfamily/Winged helix DNA-binding domain"/>
    <property type="match status" value="1"/>
</dbReference>
<dbReference type="PANTHER" id="PTHR30118">
    <property type="entry name" value="HTH-TYPE TRANSCRIPTIONAL REGULATOR LEUO-RELATED"/>
    <property type="match status" value="1"/>
</dbReference>
<keyword evidence="4" id="KW-0238">DNA-binding</keyword>
<keyword evidence="2" id="KW-0536">Nodulation</keyword>
<keyword evidence="5" id="KW-0010">Activator</keyword>
<keyword evidence="6" id="KW-0804">Transcription</keyword>
<reference evidence="8 9" key="1">
    <citation type="submission" date="2016-01" db="EMBL/GenBank/DDBJ databases">
        <authorList>
            <person name="Oliw E.H."/>
        </authorList>
    </citation>
    <scope>NUCLEOTIDE SEQUENCE [LARGE SCALE GENOMIC DNA]</scope>
    <source>
        <strain evidence="8 9">Zutra 3-1</strain>
    </source>
</reference>
<dbReference type="SUPFAM" id="SSF53850">
    <property type="entry name" value="Periplasmic binding protein-like II"/>
    <property type="match status" value="1"/>
</dbReference>
<dbReference type="InterPro" id="IPR050389">
    <property type="entry name" value="LysR-type_TF"/>
</dbReference>
<evidence type="ECO:0000313" key="8">
    <source>
        <dbReference type="EMBL" id="CUX48930.1"/>
    </source>
</evidence>
<dbReference type="SUPFAM" id="SSF46785">
    <property type="entry name" value="Winged helix' DNA-binding domain"/>
    <property type="match status" value="1"/>
</dbReference>
<dbReference type="RefSeq" id="WP_003521952.1">
    <property type="nucleotide sequence ID" value="NZ_LT009749.1"/>
</dbReference>
<evidence type="ECO:0000259" key="7">
    <source>
        <dbReference type="PROSITE" id="PS50931"/>
    </source>
</evidence>
<accession>A0A1S7R945</accession>
<dbReference type="Pfam" id="PF00126">
    <property type="entry name" value="HTH_1"/>
    <property type="match status" value="1"/>
</dbReference>
<dbReference type="Proteomes" id="UP000191987">
    <property type="component" value="Unassembled WGS sequence"/>
</dbReference>
<sequence>MIDLNLVRVLIAIHETGSVSGAAERLHVTQPSVSHALARLRDILGDPLFKRTREGMEPTFFGTQMYQIFRPALDSIEAAIVTRRHFDPQTSNRTFRVALSDLGEMTFLRHLIPLLHRSAPGISVEIVSLNLAEIDEWFASGRIDLAVGRYVPTDVRSRSEFLFREHYVCLMSASHPRIAETLTMESYLKEGHIVVDTQAGHWQGHDSLAAEGKDRRVVLRVPHFIGLQDLVADSELLAIVPSRTGRSFSSRGTVKALNLPFPGPDFEVRIYWRDNLGDQEAIEWLRHITRTALCTI</sequence>
<dbReference type="InterPro" id="IPR000847">
    <property type="entry name" value="LysR_HTH_N"/>
</dbReference>
<dbReference type="GO" id="GO:0003700">
    <property type="term" value="F:DNA-binding transcription factor activity"/>
    <property type="evidence" value="ECO:0007669"/>
    <property type="project" value="InterPro"/>
</dbReference>
<keyword evidence="3" id="KW-0805">Transcription regulation</keyword>
<dbReference type="EMBL" id="FBWG01000032">
    <property type="protein sequence ID" value="CUX48930.1"/>
    <property type="molecule type" value="Genomic_DNA"/>
</dbReference>
<dbReference type="Pfam" id="PF03466">
    <property type="entry name" value="LysR_substrate"/>
    <property type="match status" value="1"/>
</dbReference>
<dbReference type="PRINTS" id="PR00039">
    <property type="entry name" value="HTHLYSR"/>
</dbReference>
<evidence type="ECO:0000256" key="4">
    <source>
        <dbReference type="ARBA" id="ARBA00023125"/>
    </source>
</evidence>
<dbReference type="InterPro" id="IPR036388">
    <property type="entry name" value="WH-like_DNA-bd_sf"/>
</dbReference>
<evidence type="ECO:0000256" key="1">
    <source>
        <dbReference type="ARBA" id="ARBA00009437"/>
    </source>
</evidence>
<protein>
    <submittedName>
        <fullName evidence="8">Transcriptional regulator</fullName>
    </submittedName>
</protein>
<evidence type="ECO:0000256" key="5">
    <source>
        <dbReference type="ARBA" id="ARBA00023159"/>
    </source>
</evidence>
<dbReference type="PANTHER" id="PTHR30118:SF15">
    <property type="entry name" value="TRANSCRIPTIONAL REGULATORY PROTEIN"/>
    <property type="match status" value="1"/>
</dbReference>
<dbReference type="InterPro" id="IPR036390">
    <property type="entry name" value="WH_DNA-bd_sf"/>
</dbReference>
<evidence type="ECO:0000256" key="2">
    <source>
        <dbReference type="ARBA" id="ARBA00022458"/>
    </source>
</evidence>
<dbReference type="InterPro" id="IPR005119">
    <property type="entry name" value="LysR_subst-bd"/>
</dbReference>
<evidence type="ECO:0000256" key="3">
    <source>
        <dbReference type="ARBA" id="ARBA00023015"/>
    </source>
</evidence>
<dbReference type="AlphaFoldDB" id="A0A1S7R945"/>
<gene>
    <name evidence="8" type="ORF">AGR7C_Lc140058</name>
</gene>
<evidence type="ECO:0000313" key="9">
    <source>
        <dbReference type="Proteomes" id="UP000191987"/>
    </source>
</evidence>
<organism evidence="8 9">
    <name type="scientific">Agrobacterium deltaense Zutra 3/1</name>
    <dbReference type="NCBI Taxonomy" id="1183427"/>
    <lineage>
        <taxon>Bacteria</taxon>
        <taxon>Pseudomonadati</taxon>
        <taxon>Pseudomonadota</taxon>
        <taxon>Alphaproteobacteria</taxon>
        <taxon>Hyphomicrobiales</taxon>
        <taxon>Rhizobiaceae</taxon>
        <taxon>Rhizobium/Agrobacterium group</taxon>
        <taxon>Agrobacterium</taxon>
    </lineage>
</organism>